<dbReference type="InterPro" id="IPR029062">
    <property type="entry name" value="Class_I_gatase-like"/>
</dbReference>
<dbReference type="InterPro" id="IPR002818">
    <property type="entry name" value="DJ-1/PfpI"/>
</dbReference>
<name>A0A4R9G7R2_9LEPT</name>
<evidence type="ECO:0000313" key="3">
    <source>
        <dbReference type="Proteomes" id="UP000297453"/>
    </source>
</evidence>
<dbReference type="OrthoDB" id="6382410at2"/>
<gene>
    <name evidence="2" type="ORF">EHO59_05370</name>
</gene>
<dbReference type="EMBL" id="RQEP01000005">
    <property type="protein sequence ID" value="TGK07533.1"/>
    <property type="molecule type" value="Genomic_DNA"/>
</dbReference>
<sequence length="392" mass="43432">MKQSILSFLKNRSVAVKRILVSFLLLTITGSSFFLLGNCLGTSSSSPNSNISSVEGSDPIPAYHSRFGRKRPVIAVVGDNEYTELTDFVVPYGTLKEADIADVYALGTQFGKMKMFPALSIEIQNTMQSFDSLYPEGADYVIVPAMHNSENPEILLWLKKQSEKGATILGVCDGVWVLANAGLLQGHQATGHWFSLPKFDTKFPETKWIRNRRYVSDRKIITTTGVTASIPVSLALIEAIAGKKQAMKVAASLGAKDWKPTHKSADFYLGSSHILTAAKNLLAFWSQDEIGIPISEGMDEISLALVADSYSRTYKSTALSISNANVRSKRGLLFLPDKKEKKADRILENWDRDLPVIALNRTLLEISDLYDIRTAAFVALQIEYPWKKPELF</sequence>
<dbReference type="Gene3D" id="3.40.50.880">
    <property type="match status" value="1"/>
</dbReference>
<dbReference type="RefSeq" id="WP_135585484.1">
    <property type="nucleotide sequence ID" value="NZ_RQEP01000005.1"/>
</dbReference>
<keyword evidence="3" id="KW-1185">Reference proteome</keyword>
<dbReference type="Pfam" id="PF01965">
    <property type="entry name" value="DJ-1_PfpI"/>
    <property type="match status" value="1"/>
</dbReference>
<dbReference type="AlphaFoldDB" id="A0A4R9G7R2"/>
<comment type="caution">
    <text evidence="2">The sequence shown here is derived from an EMBL/GenBank/DDBJ whole genome shotgun (WGS) entry which is preliminary data.</text>
</comment>
<dbReference type="Proteomes" id="UP000297453">
    <property type="component" value="Unassembled WGS sequence"/>
</dbReference>
<evidence type="ECO:0000313" key="2">
    <source>
        <dbReference type="EMBL" id="TGK07533.1"/>
    </source>
</evidence>
<dbReference type="SUPFAM" id="SSF52317">
    <property type="entry name" value="Class I glutamine amidotransferase-like"/>
    <property type="match status" value="1"/>
</dbReference>
<dbReference type="PANTHER" id="PTHR43130">
    <property type="entry name" value="ARAC-FAMILY TRANSCRIPTIONAL REGULATOR"/>
    <property type="match status" value="1"/>
</dbReference>
<dbReference type="PANTHER" id="PTHR43130:SF2">
    <property type="entry name" value="DJ-1_PFPI DOMAIN-CONTAINING PROTEIN"/>
    <property type="match status" value="1"/>
</dbReference>
<reference evidence="2" key="1">
    <citation type="journal article" date="2019" name="PLoS Negl. Trop. Dis.">
        <title>Revisiting the worldwide diversity of Leptospira species in the environment.</title>
        <authorList>
            <person name="Vincent A.T."/>
            <person name="Schiettekatte O."/>
            <person name="Bourhy P."/>
            <person name="Veyrier F.J."/>
            <person name="Picardeau M."/>
        </authorList>
    </citation>
    <scope>NUCLEOTIDE SEQUENCE [LARGE SCALE GENOMIC DNA]</scope>
    <source>
        <strain evidence="2">SSS9</strain>
    </source>
</reference>
<dbReference type="GO" id="GO:0006355">
    <property type="term" value="P:regulation of DNA-templated transcription"/>
    <property type="evidence" value="ECO:0007669"/>
    <property type="project" value="TreeGrafter"/>
</dbReference>
<feature type="domain" description="DJ-1/PfpI" evidence="1">
    <location>
        <begin position="81"/>
        <end position="238"/>
    </location>
</feature>
<dbReference type="InterPro" id="IPR052158">
    <property type="entry name" value="INH-QAR"/>
</dbReference>
<protein>
    <submittedName>
        <fullName evidence="2">Transcriptional regulator</fullName>
    </submittedName>
</protein>
<evidence type="ECO:0000259" key="1">
    <source>
        <dbReference type="Pfam" id="PF01965"/>
    </source>
</evidence>
<proteinExistence type="predicted"/>
<organism evidence="2 3">
    <name type="scientific">Leptospira semungkisensis</name>
    <dbReference type="NCBI Taxonomy" id="2484985"/>
    <lineage>
        <taxon>Bacteria</taxon>
        <taxon>Pseudomonadati</taxon>
        <taxon>Spirochaetota</taxon>
        <taxon>Spirochaetia</taxon>
        <taxon>Leptospirales</taxon>
        <taxon>Leptospiraceae</taxon>
        <taxon>Leptospira</taxon>
    </lineage>
</organism>
<accession>A0A4R9G7R2</accession>